<dbReference type="HOGENOM" id="CLU_526550_0_0_0"/>
<sequence length="517" mass="58013">MQAWLNRIGFGWLLLVALGGCGNALALTPTPITAADIQPNAQATTQPTLDLVPTITLTPELEVTESTPEIRPVHEYYGAAEACNVNYDRLKLEPAAEQAVQAAFDQTQLRGSAEVYGRADWQTCSDEIAWIMYSLEVEVAPETDQATLYQYAQILHGLMQDLQNQPGLQYPMFGASIYWRFGEYSCSWDYEYATTINPDGNAWYLKYTSSTKQTDVGDSVCLVAEVPAPSNYCFPSRSPQPLSETNLALIQAAIDQTQLTGQASGYQLRTGTSCNYQSTRLGYHFYIEAPTNATSELLEDRAHQLQTIVTDLRQHPSLDYPPHMLIITWRFMNSGCSWGYEYAEDAQGHVWYPRSSPYFGSEQWGPRCRHQEIVESTIPRPIDTPLYDCSGAFNFGTYPVSRQAEVHVTQALQQVGIDAMVELSGNGEGTNCMYGIMNIGYSITLDRPTNADQAELEQQVATIQSILDQQQFDISVSSLRITWRMGELECAWSYTYAWKDGDFGWEFENVWPDPCPQ</sequence>
<dbReference type="PROSITE" id="PS51257">
    <property type="entry name" value="PROKAR_LIPOPROTEIN"/>
    <property type="match status" value="1"/>
</dbReference>
<gene>
    <name evidence="1" type="ordered locus">Haur_2371</name>
</gene>
<accession>A9AYN3</accession>
<proteinExistence type="predicted"/>
<dbReference type="AlphaFoldDB" id="A9AYN3"/>
<dbReference type="Proteomes" id="UP000000787">
    <property type="component" value="Chromosome"/>
</dbReference>
<dbReference type="BioCyc" id="HAUR316274:GHYA-2399-MONOMER"/>
<dbReference type="InParanoid" id="A9AYN3"/>
<keyword evidence="2" id="KW-1185">Reference proteome</keyword>
<organism evidence="1 2">
    <name type="scientific">Herpetosiphon aurantiacus (strain ATCC 23779 / DSM 785 / 114-95)</name>
    <dbReference type="NCBI Taxonomy" id="316274"/>
    <lineage>
        <taxon>Bacteria</taxon>
        <taxon>Bacillati</taxon>
        <taxon>Chloroflexota</taxon>
        <taxon>Chloroflexia</taxon>
        <taxon>Herpetosiphonales</taxon>
        <taxon>Herpetosiphonaceae</taxon>
        <taxon>Herpetosiphon</taxon>
    </lineage>
</organism>
<reference evidence="1 2" key="1">
    <citation type="journal article" date="2011" name="Stand. Genomic Sci.">
        <title>Complete genome sequence of the filamentous gliding predatory bacterium Herpetosiphon aurantiacus type strain (114-95(T)).</title>
        <authorList>
            <person name="Kiss H."/>
            <person name="Nett M."/>
            <person name="Domin N."/>
            <person name="Martin K."/>
            <person name="Maresca J.A."/>
            <person name="Copeland A."/>
            <person name="Lapidus A."/>
            <person name="Lucas S."/>
            <person name="Berry K.W."/>
            <person name="Glavina Del Rio T."/>
            <person name="Dalin E."/>
            <person name="Tice H."/>
            <person name="Pitluck S."/>
            <person name="Richardson P."/>
            <person name="Bruce D."/>
            <person name="Goodwin L."/>
            <person name="Han C."/>
            <person name="Detter J.C."/>
            <person name="Schmutz J."/>
            <person name="Brettin T."/>
            <person name="Land M."/>
            <person name="Hauser L."/>
            <person name="Kyrpides N.C."/>
            <person name="Ivanova N."/>
            <person name="Goker M."/>
            <person name="Woyke T."/>
            <person name="Klenk H.P."/>
            <person name="Bryant D.A."/>
        </authorList>
    </citation>
    <scope>NUCLEOTIDE SEQUENCE [LARGE SCALE GENOMIC DNA]</scope>
    <source>
        <strain evidence="2">ATCC 23779 / DSM 785 / 114-95</strain>
    </source>
</reference>
<name>A9AYN3_HERA2</name>
<evidence type="ECO:0008006" key="3">
    <source>
        <dbReference type="Google" id="ProtNLM"/>
    </source>
</evidence>
<evidence type="ECO:0000313" key="2">
    <source>
        <dbReference type="Proteomes" id="UP000000787"/>
    </source>
</evidence>
<evidence type="ECO:0000313" key="1">
    <source>
        <dbReference type="EMBL" id="ABX05011.1"/>
    </source>
</evidence>
<dbReference type="KEGG" id="hau:Haur_2371"/>
<protein>
    <recommendedName>
        <fullName evidence="3">Lipoprotein</fullName>
    </recommendedName>
</protein>
<dbReference type="EMBL" id="CP000875">
    <property type="protein sequence ID" value="ABX05011.1"/>
    <property type="molecule type" value="Genomic_DNA"/>
</dbReference>